<sequence>MPVRVLVDSAALLDAPDLPGELLIRIPLTIRADHRAFREGIDEIPPDLWPPADRSIGFRLEPPGEEALRELYLRLAPGTSAIVAVLHSGRLSPLVAQAQAAASAVLGRCPVHVLDTQTLGAGQGWMAETALRLAAQGQPAEEIVRRLRGMLSRIYTVFITESLEPLERNRLLSKTQRILGTMLGIRPFLMMEEGALLPLEKARSTEKALEKLLEFAAEFSRAERVAVLYGPARAPQEAHAFAQRLQEVLRARELRVYPYGPSLAAWIGFDGLGVTIQE</sequence>
<dbReference type="SUPFAM" id="SSF82549">
    <property type="entry name" value="DAK1/DegV-like"/>
    <property type="match status" value="1"/>
</dbReference>
<dbReference type="PANTHER" id="PTHR33434:SF2">
    <property type="entry name" value="FATTY ACID-BINDING PROTEIN TM_1468"/>
    <property type="match status" value="1"/>
</dbReference>
<dbReference type="AlphaFoldDB" id="A0A212R4U9"/>
<proteinExistence type="predicted"/>
<dbReference type="OrthoDB" id="9780660at2"/>
<evidence type="ECO:0000313" key="3">
    <source>
        <dbReference type="Proteomes" id="UP000197025"/>
    </source>
</evidence>
<organism evidence="2 3">
    <name type="scientific">Thermoflexus hugenholtzii JAD2</name>
    <dbReference type="NCBI Taxonomy" id="877466"/>
    <lineage>
        <taxon>Bacteria</taxon>
        <taxon>Bacillati</taxon>
        <taxon>Chloroflexota</taxon>
        <taxon>Thermoflexia</taxon>
        <taxon>Thermoflexales</taxon>
        <taxon>Thermoflexaceae</taxon>
        <taxon>Thermoflexus</taxon>
    </lineage>
</organism>
<dbReference type="Gene3D" id="3.30.1180.10">
    <property type="match status" value="1"/>
</dbReference>
<dbReference type="PROSITE" id="PS51482">
    <property type="entry name" value="DEGV"/>
    <property type="match status" value="1"/>
</dbReference>
<dbReference type="Pfam" id="PF02645">
    <property type="entry name" value="DegV"/>
    <property type="match status" value="1"/>
</dbReference>
<keyword evidence="1" id="KW-0446">Lipid-binding</keyword>
<gene>
    <name evidence="2" type="ORF">SAMN02746019_00010320</name>
</gene>
<accession>A0A212R4U9</accession>
<dbReference type="InParanoid" id="A0A212R4U9"/>
<protein>
    <submittedName>
        <fullName evidence="2">EDD domain protein, DegV family</fullName>
    </submittedName>
</protein>
<evidence type="ECO:0000256" key="1">
    <source>
        <dbReference type="ARBA" id="ARBA00023121"/>
    </source>
</evidence>
<dbReference type="InterPro" id="IPR050270">
    <property type="entry name" value="DegV_domain_contain"/>
</dbReference>
<dbReference type="GO" id="GO:0008289">
    <property type="term" value="F:lipid binding"/>
    <property type="evidence" value="ECO:0007669"/>
    <property type="project" value="UniProtKB-KW"/>
</dbReference>
<evidence type="ECO:0000313" key="2">
    <source>
        <dbReference type="EMBL" id="SNB67104.1"/>
    </source>
</evidence>
<keyword evidence="3" id="KW-1185">Reference proteome</keyword>
<dbReference type="InterPro" id="IPR043168">
    <property type="entry name" value="DegV_C"/>
</dbReference>
<dbReference type="RefSeq" id="WP_088571446.1">
    <property type="nucleotide sequence ID" value="NZ_FYEK01000029.1"/>
</dbReference>
<dbReference type="Proteomes" id="UP000197025">
    <property type="component" value="Unassembled WGS sequence"/>
</dbReference>
<reference evidence="3" key="1">
    <citation type="submission" date="2017-06" db="EMBL/GenBank/DDBJ databases">
        <authorList>
            <person name="Varghese N."/>
            <person name="Submissions S."/>
        </authorList>
    </citation>
    <scope>NUCLEOTIDE SEQUENCE [LARGE SCALE GENOMIC DNA]</scope>
    <source>
        <strain evidence="3">JAD2</strain>
    </source>
</reference>
<dbReference type="Gene3D" id="3.40.50.10170">
    <property type="match status" value="1"/>
</dbReference>
<dbReference type="EMBL" id="FYEK01000029">
    <property type="protein sequence ID" value="SNB67104.1"/>
    <property type="molecule type" value="Genomic_DNA"/>
</dbReference>
<name>A0A212R4U9_9CHLR</name>
<dbReference type="NCBIfam" id="TIGR00762">
    <property type="entry name" value="DegV"/>
    <property type="match status" value="1"/>
</dbReference>
<dbReference type="InterPro" id="IPR003797">
    <property type="entry name" value="DegV"/>
</dbReference>
<dbReference type="PANTHER" id="PTHR33434">
    <property type="entry name" value="DEGV DOMAIN-CONTAINING PROTEIN DR_1986-RELATED"/>
    <property type="match status" value="1"/>
</dbReference>